<protein>
    <recommendedName>
        <fullName evidence="3">GIY-YIG domain-containing protein</fullName>
    </recommendedName>
</protein>
<organism evidence="1 2">
    <name type="scientific">Vibrio mangrovi</name>
    <dbReference type="NCBI Taxonomy" id="474394"/>
    <lineage>
        <taxon>Bacteria</taxon>
        <taxon>Pseudomonadati</taxon>
        <taxon>Pseudomonadota</taxon>
        <taxon>Gammaproteobacteria</taxon>
        <taxon>Vibrionales</taxon>
        <taxon>Vibrionaceae</taxon>
        <taxon>Vibrio</taxon>
    </lineage>
</organism>
<dbReference type="EMBL" id="FXXI01000001">
    <property type="protein sequence ID" value="SMR99961.1"/>
    <property type="molecule type" value="Genomic_DNA"/>
</dbReference>
<evidence type="ECO:0008006" key="3">
    <source>
        <dbReference type="Google" id="ProtNLM"/>
    </source>
</evidence>
<reference evidence="1 2" key="1">
    <citation type="submission" date="2017-05" db="EMBL/GenBank/DDBJ databases">
        <authorList>
            <person name="Song R."/>
            <person name="Chenine A.L."/>
            <person name="Ruprecht R.M."/>
        </authorList>
    </citation>
    <scope>NUCLEOTIDE SEQUENCE [LARGE SCALE GENOMIC DNA]</scope>
    <source>
        <strain evidence="1 2">CECT 7927</strain>
    </source>
</reference>
<gene>
    <name evidence="1" type="ORF">VIM7927_01199</name>
</gene>
<sequence length="154" mass="17561">MEMNKFDFMVNGAEISSPSPAIYCLVSMNPRCIYIGQTNSKLGVLGRFSQHLSETSSNTFKQRIRTLFNYDEYTYDSIHGTYFSLPNRECFTSSASDYREAIEGLVQSELISIAAQKKFIVVSRVSKNRLCEQSEIKTLSQAVVEKFGKFLRCF</sequence>
<proteinExistence type="predicted"/>
<name>A0A1Y6ISE7_9VIBR</name>
<evidence type="ECO:0000313" key="1">
    <source>
        <dbReference type="EMBL" id="SMR99961.1"/>
    </source>
</evidence>
<dbReference type="Proteomes" id="UP000196125">
    <property type="component" value="Unassembled WGS sequence"/>
</dbReference>
<accession>A0A1Y6ISE7</accession>
<dbReference type="AlphaFoldDB" id="A0A1Y6ISE7"/>
<evidence type="ECO:0000313" key="2">
    <source>
        <dbReference type="Proteomes" id="UP000196125"/>
    </source>
</evidence>